<reference evidence="1 2" key="1">
    <citation type="submission" date="2019-08" db="EMBL/GenBank/DDBJ databases">
        <authorList>
            <person name="Peeters C."/>
        </authorList>
    </citation>
    <scope>NUCLEOTIDE SEQUENCE [LARGE SCALE GENOMIC DNA]</scope>
    <source>
        <strain evidence="1 2">LMG 31118</strain>
    </source>
</reference>
<organism evidence="1 2">
    <name type="scientific">Pandoraea captiosa</name>
    <dbReference type="NCBI Taxonomy" id="2508302"/>
    <lineage>
        <taxon>Bacteria</taxon>
        <taxon>Pseudomonadati</taxon>
        <taxon>Pseudomonadota</taxon>
        <taxon>Betaproteobacteria</taxon>
        <taxon>Burkholderiales</taxon>
        <taxon>Burkholderiaceae</taxon>
        <taxon>Pandoraea</taxon>
    </lineage>
</organism>
<dbReference type="AlphaFoldDB" id="A0A5E4ZQZ6"/>
<name>A0A5E4ZQZ6_9BURK</name>
<proteinExistence type="predicted"/>
<gene>
    <name evidence="1" type="ORF">PCA31118_01346</name>
</gene>
<dbReference type="RefSeq" id="WP_150624225.1">
    <property type="nucleotide sequence ID" value="NZ_CABPSQ010000002.1"/>
</dbReference>
<dbReference type="OrthoDB" id="8941736at2"/>
<evidence type="ECO:0000313" key="2">
    <source>
        <dbReference type="Proteomes" id="UP000414136"/>
    </source>
</evidence>
<dbReference type="EMBL" id="CABPSQ010000002">
    <property type="protein sequence ID" value="VVE63664.1"/>
    <property type="molecule type" value="Genomic_DNA"/>
</dbReference>
<dbReference type="Proteomes" id="UP000414136">
    <property type="component" value="Unassembled WGS sequence"/>
</dbReference>
<keyword evidence="2" id="KW-1185">Reference proteome</keyword>
<evidence type="ECO:0000313" key="1">
    <source>
        <dbReference type="EMBL" id="VVE63664.1"/>
    </source>
</evidence>
<protein>
    <submittedName>
        <fullName evidence="1">Uncharacterized protein</fullName>
    </submittedName>
</protein>
<accession>A0A5E4ZQZ6</accession>
<sequence length="152" mass="17119">MDGALVFGSSISSAELRRHAASRRHDTVVTALADAPSLARICTEMRERWEIDVTLRRETIFFEARDLDTCLIRQTAGTHIERRMTGADDAAAARALAMNLTLCRQGFAFGVRRGVLVLHRYVAPWESFETCMTAVREFFVVSERIKRAVMAI</sequence>